<evidence type="ECO:0000313" key="1">
    <source>
        <dbReference type="EMBL" id="MEY8633465.1"/>
    </source>
</evidence>
<organism evidence="1 2">
    <name type="scientific">Anaerostipes hominis</name>
    <name type="common">ex Lee et al. 2021</name>
    <dbReference type="NCBI Taxonomy" id="2025494"/>
    <lineage>
        <taxon>Bacteria</taxon>
        <taxon>Bacillati</taxon>
        <taxon>Bacillota</taxon>
        <taxon>Clostridia</taxon>
        <taxon>Lachnospirales</taxon>
        <taxon>Lachnospiraceae</taxon>
        <taxon>Anaerostipes</taxon>
    </lineage>
</organism>
<protein>
    <recommendedName>
        <fullName evidence="3">BppU N-terminal domain-containing protein</fullName>
    </recommendedName>
</protein>
<evidence type="ECO:0000313" key="2">
    <source>
        <dbReference type="Proteomes" id="UP001565219"/>
    </source>
</evidence>
<gene>
    <name evidence="1" type="ORF">AALG99_08000</name>
</gene>
<comment type="caution">
    <text evidence="1">The sequence shown here is derived from an EMBL/GenBank/DDBJ whole genome shotgun (WGS) entry which is preliminary data.</text>
</comment>
<accession>A0ABV4DHU8</accession>
<name>A0ABV4DHU8_9FIRM</name>
<reference evidence="1 2" key="1">
    <citation type="submission" date="2024-03" db="EMBL/GenBank/DDBJ databases">
        <title>Mouse gut bacterial collection (mGBC) of GemPharmatech.</title>
        <authorList>
            <person name="He Y."/>
            <person name="Dong L."/>
            <person name="Wu D."/>
            <person name="Gao X."/>
            <person name="Lin Z."/>
        </authorList>
    </citation>
    <scope>NUCLEOTIDE SEQUENCE [LARGE SCALE GENOMIC DNA]</scope>
    <source>
        <strain evidence="1 2">32-10</strain>
    </source>
</reference>
<keyword evidence="2" id="KW-1185">Reference proteome</keyword>
<dbReference type="RefSeq" id="WP_024727429.1">
    <property type="nucleotide sequence ID" value="NZ_BAABXW010000001.1"/>
</dbReference>
<dbReference type="Proteomes" id="UP001565219">
    <property type="component" value="Unassembled WGS sequence"/>
</dbReference>
<sequence length="199" mass="22164">MNIWENTVLTDKGKALQAKLLSGQTLKIKRVTTGAKKVPVVDLRQQLDVTEGGYDITLQPTRTDGEKMIIPVFLENKGLKESYELWQVGFYAEDPDEGEILFCLAQAAQAKNIPSEKESPGFSITWDFYFDISNTVPFEVVLNSAGLVNIEAYQAHTEAIQQTNTRLNSLNSALNNIVTSPVIGKVTNYTTSEKEYINI</sequence>
<evidence type="ECO:0008006" key="3">
    <source>
        <dbReference type="Google" id="ProtNLM"/>
    </source>
</evidence>
<proteinExistence type="predicted"/>
<dbReference type="EMBL" id="JBCLTR010000007">
    <property type="protein sequence ID" value="MEY8633465.1"/>
    <property type="molecule type" value="Genomic_DNA"/>
</dbReference>